<dbReference type="RefSeq" id="WP_243597536.1">
    <property type="nucleotide sequence ID" value="NZ_CP063196.1"/>
</dbReference>
<sequence length="341" mass="34054">MYTALLAVALLIGCLLAVQASANLQLNKAVGTPYGASTIQLALATGLLAVLALAVGALGALGRLPEATGWHLLGGLASPFYITCGILLFPRLGAVASVGLFVAGQMFASLGLDLLGLLGVERRPLDAGMVIGAVAVLVGIVVIIQGQKRAAATAVPAPAPAAAAVGDRGAGGSPAPPPAPAPGGGAPSGVGRVGWILLGILAGAVLPVQGAVNARLRGELGEPLAVALVSFTVATATIVAVLLVLYTTGRTPRPRLAPLRSMPWWGWLGAACAAGYVTGTFLAIPVIGAAVTIALTVTGQQLTSAAIDHYGLFRMPRRPMNVPRVTGLVLLLAGSLAIQLL</sequence>
<feature type="transmembrane region" description="Helical" evidence="2">
    <location>
        <begin position="95"/>
        <end position="120"/>
    </location>
</feature>
<accession>A0AA97LV23</accession>
<feature type="transmembrane region" description="Helical" evidence="2">
    <location>
        <begin position="322"/>
        <end position="340"/>
    </location>
</feature>
<keyword evidence="2" id="KW-1133">Transmembrane helix</keyword>
<feature type="region of interest" description="Disordered" evidence="1">
    <location>
        <begin position="166"/>
        <end position="186"/>
    </location>
</feature>
<reference evidence="4" key="1">
    <citation type="submission" date="2020-10" db="EMBL/GenBank/DDBJ databases">
        <title>De novo genome project of the cellulose decomposer Thermobifida halotolerans type strain.</title>
        <authorList>
            <person name="Nagy I."/>
            <person name="Horvath B."/>
            <person name="Kukolya J."/>
            <person name="Nagy I."/>
            <person name="Orsini M."/>
        </authorList>
    </citation>
    <scope>NUCLEOTIDE SEQUENCE</scope>
    <source>
        <strain evidence="4">DSM 44931</strain>
    </source>
</reference>
<evidence type="ECO:0000256" key="1">
    <source>
        <dbReference type="SAM" id="MobiDB-lite"/>
    </source>
</evidence>
<gene>
    <name evidence="4" type="ORF">NI17_017355</name>
</gene>
<feature type="transmembrane region" description="Helical" evidence="2">
    <location>
        <begin position="193"/>
        <end position="212"/>
    </location>
</feature>
<proteinExistence type="predicted"/>
<keyword evidence="2" id="KW-0812">Transmembrane</keyword>
<feature type="transmembrane region" description="Helical" evidence="2">
    <location>
        <begin position="70"/>
        <end position="89"/>
    </location>
</feature>
<dbReference type="KEGG" id="thao:NI17_017355"/>
<evidence type="ECO:0000313" key="5">
    <source>
        <dbReference type="Proteomes" id="UP000265719"/>
    </source>
</evidence>
<feature type="chain" id="PRO_5041716776" evidence="3">
    <location>
        <begin position="21"/>
        <end position="341"/>
    </location>
</feature>
<keyword evidence="5" id="KW-1185">Reference proteome</keyword>
<dbReference type="GO" id="GO:0005886">
    <property type="term" value="C:plasma membrane"/>
    <property type="evidence" value="ECO:0007669"/>
    <property type="project" value="TreeGrafter"/>
</dbReference>
<keyword evidence="2" id="KW-0472">Membrane</keyword>
<feature type="transmembrane region" description="Helical" evidence="2">
    <location>
        <begin position="127"/>
        <end position="146"/>
    </location>
</feature>
<dbReference type="InterPro" id="IPR006750">
    <property type="entry name" value="YdcZ"/>
</dbReference>
<dbReference type="PANTHER" id="PTHR34821">
    <property type="entry name" value="INNER MEMBRANE PROTEIN YDCZ"/>
    <property type="match status" value="1"/>
</dbReference>
<evidence type="ECO:0000313" key="4">
    <source>
        <dbReference type="EMBL" id="UOE18571.1"/>
    </source>
</evidence>
<dbReference type="Pfam" id="PF04657">
    <property type="entry name" value="DMT_YdcZ"/>
    <property type="match status" value="2"/>
</dbReference>
<protein>
    <submittedName>
        <fullName evidence="4">DMT family transporter</fullName>
    </submittedName>
</protein>
<feature type="transmembrane region" description="Helical" evidence="2">
    <location>
        <begin position="36"/>
        <end position="58"/>
    </location>
</feature>
<dbReference type="AlphaFoldDB" id="A0AA97LV23"/>
<evidence type="ECO:0000256" key="2">
    <source>
        <dbReference type="SAM" id="Phobius"/>
    </source>
</evidence>
<dbReference type="PANTHER" id="PTHR34821:SF2">
    <property type="entry name" value="INNER MEMBRANE PROTEIN YDCZ"/>
    <property type="match status" value="1"/>
</dbReference>
<name>A0AA97LV23_9ACTN</name>
<feature type="transmembrane region" description="Helical" evidence="2">
    <location>
        <begin position="267"/>
        <end position="295"/>
    </location>
</feature>
<organism evidence="4 5">
    <name type="scientific">Thermobifida halotolerans</name>
    <dbReference type="NCBI Taxonomy" id="483545"/>
    <lineage>
        <taxon>Bacteria</taxon>
        <taxon>Bacillati</taxon>
        <taxon>Actinomycetota</taxon>
        <taxon>Actinomycetes</taxon>
        <taxon>Streptosporangiales</taxon>
        <taxon>Nocardiopsidaceae</taxon>
        <taxon>Thermobifida</taxon>
    </lineage>
</organism>
<evidence type="ECO:0000256" key="3">
    <source>
        <dbReference type="SAM" id="SignalP"/>
    </source>
</evidence>
<dbReference type="EMBL" id="CP063196">
    <property type="protein sequence ID" value="UOE18571.1"/>
    <property type="molecule type" value="Genomic_DNA"/>
</dbReference>
<feature type="signal peptide" evidence="3">
    <location>
        <begin position="1"/>
        <end position="20"/>
    </location>
</feature>
<dbReference type="Proteomes" id="UP000265719">
    <property type="component" value="Chromosome"/>
</dbReference>
<keyword evidence="3" id="KW-0732">Signal</keyword>
<feature type="transmembrane region" description="Helical" evidence="2">
    <location>
        <begin position="224"/>
        <end position="247"/>
    </location>
</feature>